<feature type="compositionally biased region" description="Basic and acidic residues" evidence="2">
    <location>
        <begin position="513"/>
        <end position="523"/>
    </location>
</feature>
<dbReference type="InterPro" id="IPR031447">
    <property type="entry name" value="MNR"/>
</dbReference>
<feature type="compositionally biased region" description="Basic and acidic residues" evidence="2">
    <location>
        <begin position="98"/>
        <end position="117"/>
    </location>
</feature>
<accession>C3ZZA5</accession>
<protein>
    <recommendedName>
        <fullName evidence="4">Protein moonraker-like</fullName>
    </recommendedName>
</protein>
<evidence type="ECO:0000313" key="3">
    <source>
        <dbReference type="EMBL" id="EEN42128.1"/>
    </source>
</evidence>
<gene>
    <name evidence="3" type="ORF">BRAFLDRAFT_110000</name>
</gene>
<dbReference type="EMBL" id="GG666745">
    <property type="protein sequence ID" value="EEN42128.1"/>
    <property type="molecule type" value="Genomic_DNA"/>
</dbReference>
<feature type="region of interest" description="Disordered" evidence="2">
    <location>
        <begin position="334"/>
        <end position="581"/>
    </location>
</feature>
<feature type="compositionally biased region" description="Basic and acidic residues" evidence="2">
    <location>
        <begin position="231"/>
        <end position="250"/>
    </location>
</feature>
<feature type="region of interest" description="Disordered" evidence="2">
    <location>
        <begin position="1"/>
        <end position="48"/>
    </location>
</feature>
<dbReference type="PANTHER" id="PTHR15732">
    <property type="entry name" value="PROTEIN MOONRAKER"/>
    <property type="match status" value="1"/>
</dbReference>
<evidence type="ECO:0008006" key="4">
    <source>
        <dbReference type="Google" id="ProtNLM"/>
    </source>
</evidence>
<name>C3ZZA5_BRAFL</name>
<feature type="compositionally biased region" description="Low complexity" evidence="2">
    <location>
        <begin position="119"/>
        <end position="134"/>
    </location>
</feature>
<keyword evidence="1" id="KW-0175">Coiled coil</keyword>
<feature type="compositionally biased region" description="Basic residues" evidence="2">
    <location>
        <begin position="464"/>
        <end position="473"/>
    </location>
</feature>
<organism>
    <name type="scientific">Branchiostoma floridae</name>
    <name type="common">Florida lancelet</name>
    <name type="synonym">Amphioxus</name>
    <dbReference type="NCBI Taxonomy" id="7739"/>
    <lineage>
        <taxon>Eukaryota</taxon>
        <taxon>Metazoa</taxon>
        <taxon>Chordata</taxon>
        <taxon>Cephalochordata</taxon>
        <taxon>Leptocardii</taxon>
        <taxon>Amphioxiformes</taxon>
        <taxon>Branchiostomatidae</taxon>
        <taxon>Branchiostoma</taxon>
    </lineage>
</organism>
<feature type="compositionally biased region" description="Basic residues" evidence="2">
    <location>
        <begin position="403"/>
        <end position="424"/>
    </location>
</feature>
<dbReference type="GO" id="GO:0007099">
    <property type="term" value="P:centriole replication"/>
    <property type="evidence" value="ECO:0007669"/>
    <property type="project" value="InterPro"/>
</dbReference>
<reference evidence="3" key="1">
    <citation type="journal article" date="2008" name="Nature">
        <title>The amphioxus genome and the evolution of the chordate karyotype.</title>
        <authorList>
            <consortium name="US DOE Joint Genome Institute (JGI-PGF)"/>
            <person name="Putnam N.H."/>
            <person name="Butts T."/>
            <person name="Ferrier D.E.K."/>
            <person name="Furlong R.F."/>
            <person name="Hellsten U."/>
            <person name="Kawashima T."/>
            <person name="Robinson-Rechavi M."/>
            <person name="Shoguchi E."/>
            <person name="Terry A."/>
            <person name="Yu J.-K."/>
            <person name="Benito-Gutierrez E.L."/>
            <person name="Dubchak I."/>
            <person name="Garcia-Fernandez J."/>
            <person name="Gibson-Brown J.J."/>
            <person name="Grigoriev I.V."/>
            <person name="Horton A.C."/>
            <person name="de Jong P.J."/>
            <person name="Jurka J."/>
            <person name="Kapitonov V.V."/>
            <person name="Kohara Y."/>
            <person name="Kuroki Y."/>
            <person name="Lindquist E."/>
            <person name="Lucas S."/>
            <person name="Osoegawa K."/>
            <person name="Pennacchio L.A."/>
            <person name="Salamov A.A."/>
            <person name="Satou Y."/>
            <person name="Sauka-Spengler T."/>
            <person name="Schmutz J."/>
            <person name="Shin-I T."/>
            <person name="Toyoda A."/>
            <person name="Bronner-Fraser M."/>
            <person name="Fujiyama A."/>
            <person name="Holland L.Z."/>
            <person name="Holland P.W.H."/>
            <person name="Satoh N."/>
            <person name="Rokhsar D.S."/>
        </authorList>
    </citation>
    <scope>NUCLEOTIDE SEQUENCE [LARGE SCALE GENOMIC DNA]</scope>
    <source>
        <strain evidence="3">S238N-H82</strain>
        <tissue evidence="3">Testes</tissue>
    </source>
</reference>
<dbReference type="InParanoid" id="C3ZZA5"/>
<dbReference type="eggNOG" id="ENOG502QQYJ">
    <property type="taxonomic scope" value="Eukaryota"/>
</dbReference>
<feature type="compositionally biased region" description="Basic and acidic residues" evidence="2">
    <location>
        <begin position="563"/>
        <end position="577"/>
    </location>
</feature>
<feature type="compositionally biased region" description="Basic and acidic residues" evidence="2">
    <location>
        <begin position="487"/>
        <end position="504"/>
    </location>
</feature>
<feature type="compositionally biased region" description="Basic residues" evidence="2">
    <location>
        <begin position="345"/>
        <end position="359"/>
    </location>
</feature>
<evidence type="ECO:0000256" key="2">
    <source>
        <dbReference type="SAM" id="MobiDB-lite"/>
    </source>
</evidence>
<proteinExistence type="predicted"/>
<evidence type="ECO:0000256" key="1">
    <source>
        <dbReference type="SAM" id="Coils"/>
    </source>
</evidence>
<feature type="region of interest" description="Disordered" evidence="2">
    <location>
        <begin position="212"/>
        <end position="250"/>
    </location>
</feature>
<dbReference type="Pfam" id="PF15718">
    <property type="entry name" value="MNR"/>
    <property type="match status" value="1"/>
</dbReference>
<feature type="coiled-coil region" evidence="1">
    <location>
        <begin position="676"/>
        <end position="732"/>
    </location>
</feature>
<feature type="region of interest" description="Disordered" evidence="2">
    <location>
        <begin position="71"/>
        <end position="200"/>
    </location>
</feature>
<dbReference type="PANTHER" id="PTHR15732:SF4">
    <property type="entry name" value="PROTEIN MOONRAKER"/>
    <property type="match status" value="1"/>
</dbReference>
<dbReference type="AlphaFoldDB" id="C3ZZA5"/>
<feature type="compositionally biased region" description="Basic and acidic residues" evidence="2">
    <location>
        <begin position="364"/>
        <end position="380"/>
    </location>
</feature>
<feature type="compositionally biased region" description="Polar residues" evidence="2">
    <location>
        <begin position="1"/>
        <end position="22"/>
    </location>
</feature>
<dbReference type="STRING" id="7739.C3ZZA5"/>
<dbReference type="FunCoup" id="C3ZZA5">
    <property type="interactions" value="318"/>
</dbReference>
<sequence>MTSVVSGKTQLEFQLPPGSSSVHRYHDNLQRFPGNLPPTGSHPGREGRPFALQKQNQLAFNVDMATAADSLTKRRDNAKRRRNDQVINMADVATTDSGVKEDSEEDHNIDVAQERSTQRNRNQQQSSNKSSSIQGRKPAKTTGARKPTSKNLPVSPPRVKQRHRDMPTSPGLVLRQAGDSPVPGDSPVLPGDKPSRQVRKLQKELQRYIRELEGHLTQGQVPSPSKRKRRGSVEKISDTEDDPRSEVRRQEQLTRAGRMVYTLQHQARVLKKLGAAHRAAVKVLQVFIQQLPDQYSGGGGLPAVYQLSQVSAQLQVGSAGDMSAESLLQLLGRTQPKPSPEVTAHKRAHEGRMKVKTRRGQPVWKDRPARTGDPEREDILRAGIAALRRTSTRTPGKVQRLNHPARRRGVLVSPKSKRTPRRPSHSPVGEHTLASWAKVKPPLPYMGKENRTPPPSPPPQHVRGSSHKPHKSPRVGSAVRRSLNYRDTFRNQEALERRREEITDPSRYPRTSQDARRNLDFKEGYGNPEGVEIRRDGLTYSPSRLSPNGRRNVDLRNLYENPDMEKKRKEIPEDSSTHLRTSLGDLRGRDLKGVYGGYQKPGKESRNIYGGVEETGGREERDVYGGFKRAGERGGEHEGLYGGFQDAGLRREAARDERQYLDRRTLLGENLPVLRNTVLEEVLEDTTAELQRLEGQRSAQQEVIGLQDMSTLNNILQKLQLVEEEEELIRRRWIRAEYANEMDHIWTRYRTAREAWSPTPPSQPAHWSEGCHEGRFHGNMPDSLSFRQEAAQTGAGQRTAVAEAPPTLLFTPAGQMQDLRAYRRSFDQHRRRTSHESAGAFNPWRLVDQLADELMEDVLDAVVVEMTDACEECVENVYRSEFT</sequence>